<dbReference type="GO" id="GO:0042761">
    <property type="term" value="P:very long-chain fatty acid biosynthetic process"/>
    <property type="evidence" value="ECO:0007669"/>
    <property type="project" value="TreeGrafter"/>
</dbReference>
<sequence length="305" mass="34395">MAPLADFLASIIPWQLPPHLQSYVPGRTPLSTPQEVYPFLLAYLVVVFGLRAYMKNRPPLKLQGLFQLHNIFLSAGSTLLLTVMLEEIAPLAVKHGVFGSMCSDDMWSDRLEFFYLINYYFKYLELIDTVFLALKKKPLAFLHVYHHSATALLCYTQLNGKTSVQWIPISINLSVHVLMYYYYYATAGGARIWWKKHLTTMQITQFVIDLFVVYFATYSYYAANYFKSLPSLGSCAGTESAAVFGCVLLSSYLGLFIQFYIQTYKKPAKGKGKAPQVNGKPITNGNGVANGHGWDSSFSRAMSSR</sequence>
<keyword evidence="4 12" id="KW-0808">Transferase</keyword>
<feature type="transmembrane region" description="Helical" evidence="12">
    <location>
        <begin position="36"/>
        <end position="53"/>
    </location>
</feature>
<reference evidence="14" key="1">
    <citation type="submission" date="2020-11" db="EMBL/GenBank/DDBJ databases">
        <authorList>
            <person name="Koelle M."/>
            <person name="Horta M.A.C."/>
            <person name="Nowrousian M."/>
            <person name="Ohm R.A."/>
            <person name="Benz P."/>
            <person name="Pilgard A."/>
        </authorList>
    </citation>
    <scope>NUCLEOTIDE SEQUENCE</scope>
    <source>
        <strain evidence="14">FPRL280</strain>
    </source>
</reference>
<feature type="transmembrane region" description="Helical" evidence="12">
    <location>
        <begin position="241"/>
        <end position="261"/>
    </location>
</feature>
<dbReference type="GO" id="GO:0030148">
    <property type="term" value="P:sphingolipid biosynthetic process"/>
    <property type="evidence" value="ECO:0007669"/>
    <property type="project" value="TreeGrafter"/>
</dbReference>
<dbReference type="PANTHER" id="PTHR11157:SF134">
    <property type="entry name" value="ELONGATION OF FATTY ACIDS PROTEIN 1-RELATED"/>
    <property type="match status" value="1"/>
</dbReference>
<dbReference type="EC" id="2.3.1.-" evidence="12"/>
<evidence type="ECO:0000256" key="2">
    <source>
        <dbReference type="ARBA" id="ARBA00007263"/>
    </source>
</evidence>
<name>A0A8H7U793_9APHY</name>
<evidence type="ECO:0000256" key="1">
    <source>
        <dbReference type="ARBA" id="ARBA00004141"/>
    </source>
</evidence>
<evidence type="ECO:0000313" key="14">
    <source>
        <dbReference type="EMBL" id="KAF9822178.1"/>
    </source>
</evidence>
<dbReference type="AlphaFoldDB" id="A0A8H7U793"/>
<gene>
    <name evidence="14" type="ORF">IEO21_00172</name>
</gene>
<comment type="catalytic activity">
    <reaction evidence="11">
        <text>a very-long-chain acyl-CoA + malonyl-CoA + H(+) = a very-long-chain 3-oxoacyl-CoA + CO2 + CoA</text>
        <dbReference type="Rhea" id="RHEA:32727"/>
        <dbReference type="ChEBI" id="CHEBI:15378"/>
        <dbReference type="ChEBI" id="CHEBI:16526"/>
        <dbReference type="ChEBI" id="CHEBI:57287"/>
        <dbReference type="ChEBI" id="CHEBI:57384"/>
        <dbReference type="ChEBI" id="CHEBI:90725"/>
        <dbReference type="ChEBI" id="CHEBI:90736"/>
        <dbReference type="EC" id="2.3.1.199"/>
    </reaction>
</comment>
<dbReference type="GO" id="GO:0019367">
    <property type="term" value="P:fatty acid elongation, saturated fatty acid"/>
    <property type="evidence" value="ECO:0007669"/>
    <property type="project" value="TreeGrafter"/>
</dbReference>
<dbReference type="GO" id="GO:0034625">
    <property type="term" value="P:fatty acid elongation, monounsaturated fatty acid"/>
    <property type="evidence" value="ECO:0007669"/>
    <property type="project" value="TreeGrafter"/>
</dbReference>
<dbReference type="GO" id="GO:0009922">
    <property type="term" value="F:fatty acid elongase activity"/>
    <property type="evidence" value="ECO:0007669"/>
    <property type="project" value="UniProtKB-EC"/>
</dbReference>
<evidence type="ECO:0000256" key="8">
    <source>
        <dbReference type="ARBA" id="ARBA00023098"/>
    </source>
</evidence>
<keyword evidence="6 12" id="KW-0276">Fatty acid metabolism</keyword>
<dbReference type="GO" id="GO:0005789">
    <property type="term" value="C:endoplasmic reticulum membrane"/>
    <property type="evidence" value="ECO:0007669"/>
    <property type="project" value="TreeGrafter"/>
</dbReference>
<dbReference type="InterPro" id="IPR002076">
    <property type="entry name" value="ELO_fam"/>
</dbReference>
<evidence type="ECO:0000256" key="9">
    <source>
        <dbReference type="ARBA" id="ARBA00023136"/>
    </source>
</evidence>
<evidence type="ECO:0000256" key="10">
    <source>
        <dbReference type="ARBA" id="ARBA00023160"/>
    </source>
</evidence>
<evidence type="ECO:0000256" key="7">
    <source>
        <dbReference type="ARBA" id="ARBA00022989"/>
    </source>
</evidence>
<evidence type="ECO:0000256" key="13">
    <source>
        <dbReference type="SAM" id="MobiDB-lite"/>
    </source>
</evidence>
<dbReference type="Proteomes" id="UP000639403">
    <property type="component" value="Unassembled WGS sequence"/>
</dbReference>
<protein>
    <recommendedName>
        <fullName evidence="12">Elongation of fatty acids protein</fullName>
        <ecNumber evidence="12">2.3.1.-</ecNumber>
    </recommendedName>
</protein>
<feature type="compositionally biased region" description="Polar residues" evidence="13">
    <location>
        <begin position="296"/>
        <end position="305"/>
    </location>
</feature>
<comment type="catalytic activity">
    <reaction evidence="12">
        <text>an acyl-CoA + malonyl-CoA + H(+) = a 3-oxoacyl-CoA + CO2 + CoA</text>
        <dbReference type="Rhea" id="RHEA:50252"/>
        <dbReference type="ChEBI" id="CHEBI:15378"/>
        <dbReference type="ChEBI" id="CHEBI:16526"/>
        <dbReference type="ChEBI" id="CHEBI:57287"/>
        <dbReference type="ChEBI" id="CHEBI:57384"/>
        <dbReference type="ChEBI" id="CHEBI:58342"/>
        <dbReference type="ChEBI" id="CHEBI:90726"/>
    </reaction>
    <physiologicalReaction direction="left-to-right" evidence="12">
        <dbReference type="Rhea" id="RHEA:50253"/>
    </physiologicalReaction>
</comment>
<keyword evidence="9 12" id="KW-0472">Membrane</keyword>
<evidence type="ECO:0000256" key="3">
    <source>
        <dbReference type="ARBA" id="ARBA00022516"/>
    </source>
</evidence>
<keyword evidence="3 12" id="KW-0444">Lipid biosynthesis</keyword>
<keyword evidence="10 12" id="KW-0275">Fatty acid biosynthesis</keyword>
<keyword evidence="8 12" id="KW-0443">Lipid metabolism</keyword>
<dbReference type="PROSITE" id="PS01188">
    <property type="entry name" value="ELO"/>
    <property type="match status" value="1"/>
</dbReference>
<keyword evidence="5 12" id="KW-0812">Transmembrane</keyword>
<dbReference type="Pfam" id="PF01151">
    <property type="entry name" value="ELO"/>
    <property type="match status" value="1"/>
</dbReference>
<reference evidence="14" key="2">
    <citation type="journal article" name="Front. Microbiol.">
        <title>Degradative Capacity of Two Strains of Rhodonia placenta: From Phenotype to Genotype.</title>
        <authorList>
            <person name="Kolle M."/>
            <person name="Horta M.A.C."/>
            <person name="Nowrousian M."/>
            <person name="Ohm R.A."/>
            <person name="Benz J.P."/>
            <person name="Pilgard A."/>
        </authorList>
    </citation>
    <scope>NUCLEOTIDE SEQUENCE</scope>
    <source>
        <strain evidence="14">FPRL280</strain>
    </source>
</reference>
<dbReference type="InterPro" id="IPR030457">
    <property type="entry name" value="ELO_CS"/>
</dbReference>
<evidence type="ECO:0000256" key="11">
    <source>
        <dbReference type="ARBA" id="ARBA00047375"/>
    </source>
</evidence>
<feature type="transmembrane region" description="Helical" evidence="12">
    <location>
        <begin position="203"/>
        <end position="221"/>
    </location>
</feature>
<keyword evidence="7 12" id="KW-1133">Transmembrane helix</keyword>
<organism evidence="14 15">
    <name type="scientific">Rhodonia placenta</name>
    <dbReference type="NCBI Taxonomy" id="104341"/>
    <lineage>
        <taxon>Eukaryota</taxon>
        <taxon>Fungi</taxon>
        <taxon>Dikarya</taxon>
        <taxon>Basidiomycota</taxon>
        <taxon>Agaricomycotina</taxon>
        <taxon>Agaricomycetes</taxon>
        <taxon>Polyporales</taxon>
        <taxon>Adustoporiaceae</taxon>
        <taxon>Rhodonia</taxon>
    </lineage>
</organism>
<feature type="region of interest" description="Disordered" evidence="13">
    <location>
        <begin position="269"/>
        <end position="305"/>
    </location>
</feature>
<dbReference type="PANTHER" id="PTHR11157">
    <property type="entry name" value="FATTY ACID ACYL TRANSFERASE-RELATED"/>
    <property type="match status" value="1"/>
</dbReference>
<evidence type="ECO:0000256" key="5">
    <source>
        <dbReference type="ARBA" id="ARBA00022692"/>
    </source>
</evidence>
<proteinExistence type="inferred from homology"/>
<dbReference type="GO" id="GO:0034626">
    <property type="term" value="P:fatty acid elongation, polyunsaturated fatty acid"/>
    <property type="evidence" value="ECO:0007669"/>
    <property type="project" value="TreeGrafter"/>
</dbReference>
<comment type="similarity">
    <text evidence="2 12">Belongs to the ELO family.</text>
</comment>
<comment type="caution">
    <text evidence="14">The sequence shown here is derived from an EMBL/GenBank/DDBJ whole genome shotgun (WGS) entry which is preliminary data.</text>
</comment>
<dbReference type="EMBL" id="JADOXO010000001">
    <property type="protein sequence ID" value="KAF9822178.1"/>
    <property type="molecule type" value="Genomic_DNA"/>
</dbReference>
<evidence type="ECO:0000256" key="12">
    <source>
        <dbReference type="RuleBase" id="RU361115"/>
    </source>
</evidence>
<evidence type="ECO:0000256" key="4">
    <source>
        <dbReference type="ARBA" id="ARBA00022679"/>
    </source>
</evidence>
<evidence type="ECO:0000256" key="6">
    <source>
        <dbReference type="ARBA" id="ARBA00022832"/>
    </source>
</evidence>
<comment type="subcellular location">
    <subcellularLocation>
        <location evidence="1">Membrane</location>
        <topology evidence="1">Multi-pass membrane protein</topology>
    </subcellularLocation>
</comment>
<feature type="transmembrane region" description="Helical" evidence="12">
    <location>
        <begin position="164"/>
        <end position="183"/>
    </location>
</feature>
<accession>A0A8H7U793</accession>
<feature type="transmembrane region" description="Helical" evidence="12">
    <location>
        <begin position="65"/>
        <end position="85"/>
    </location>
</feature>
<evidence type="ECO:0000313" key="15">
    <source>
        <dbReference type="Proteomes" id="UP000639403"/>
    </source>
</evidence>